<dbReference type="AlphaFoldDB" id="A0A2G8TLZ4"/>
<reference evidence="1 2" key="1">
    <citation type="submission" date="2017-10" db="EMBL/GenBank/DDBJ databases">
        <title>Massilia psychrophilum sp. nov., a novel purple-pigmented bacterium isolated from Tianshan glacier, Xinjiang Municipality, China.</title>
        <authorList>
            <person name="Wang H."/>
        </authorList>
    </citation>
    <scope>NUCLEOTIDE SEQUENCE [LARGE SCALE GENOMIC DNA]</scope>
    <source>
        <strain evidence="1 2">JCM 30074</strain>
    </source>
</reference>
<proteinExistence type="predicted"/>
<evidence type="ECO:0000313" key="1">
    <source>
        <dbReference type="EMBL" id="PIL47081.1"/>
    </source>
</evidence>
<accession>A0A2G8TLZ4</accession>
<keyword evidence="2" id="KW-1185">Reference proteome</keyword>
<evidence type="ECO:0000313" key="2">
    <source>
        <dbReference type="Proteomes" id="UP000230390"/>
    </source>
</evidence>
<comment type="caution">
    <text evidence="1">The sequence shown here is derived from an EMBL/GenBank/DDBJ whole genome shotgun (WGS) entry which is preliminary data.</text>
</comment>
<sequence>MADKRERFVALAEKRVSRAIHELRLIGNLSNTHNYTYTHDDAHRIVTALEQEIKLLKGRFAAGVLKNQPKFKL</sequence>
<gene>
    <name evidence="1" type="ORF">CR105_00275</name>
</gene>
<dbReference type="OrthoDB" id="8100530at2"/>
<dbReference type="EMBL" id="PDOC01000001">
    <property type="protein sequence ID" value="PIL47081.1"/>
    <property type="molecule type" value="Genomic_DNA"/>
</dbReference>
<name>A0A2G8TLZ4_9BURK</name>
<protein>
    <submittedName>
        <fullName evidence="1">Uncharacterized protein</fullName>
    </submittedName>
</protein>
<organism evidence="1 2">
    <name type="scientific">Massilia eurypsychrophila</name>
    <dbReference type="NCBI Taxonomy" id="1485217"/>
    <lineage>
        <taxon>Bacteria</taxon>
        <taxon>Pseudomonadati</taxon>
        <taxon>Pseudomonadota</taxon>
        <taxon>Betaproteobacteria</taxon>
        <taxon>Burkholderiales</taxon>
        <taxon>Oxalobacteraceae</taxon>
        <taxon>Telluria group</taxon>
        <taxon>Massilia</taxon>
    </lineage>
</organism>
<dbReference type="Proteomes" id="UP000230390">
    <property type="component" value="Unassembled WGS sequence"/>
</dbReference>